<accession>A0AAN5CMQ1</accession>
<feature type="compositionally biased region" description="Low complexity" evidence="1">
    <location>
        <begin position="285"/>
        <end position="305"/>
    </location>
</feature>
<dbReference type="Proteomes" id="UP001328107">
    <property type="component" value="Unassembled WGS sequence"/>
</dbReference>
<dbReference type="SMART" id="SM00711">
    <property type="entry name" value="TDU"/>
    <property type="match status" value="2"/>
</dbReference>
<feature type="non-terminal residue" evidence="2">
    <location>
        <position position="1"/>
    </location>
</feature>
<evidence type="ECO:0000313" key="3">
    <source>
        <dbReference type="Proteomes" id="UP001328107"/>
    </source>
</evidence>
<dbReference type="EMBL" id="BTRK01000004">
    <property type="protein sequence ID" value="GMR47155.1"/>
    <property type="molecule type" value="Genomic_DNA"/>
</dbReference>
<dbReference type="AlphaFoldDB" id="A0AAN5CMQ1"/>
<sequence>LASKFLARLISSIPAMDHQHLLQSLWRRQHSLTAAGSSFGSTESSIDSTSSAYSSSSSTTTTSQLPILQEEDPCTMELSPGAGTSSANGTPSPPFCFFPNGLLNGTQGLASSPLLPSDSSYSSSMITPPPSYQTALLSTLKVPDLDKLAELAALLNNAAMTSAAASLLASVPLIPPPLPTTLPPRDDLMPLDLSNKSSHPSALLAPSHLLQPQFSSGCSSSAQTAAAMRPSVILDGSNLRRSASSITASSRPVPDVNEHFRRSLSGKWPRRVPSLEDRRTPFRRPPSGQSAASRSSPAPSCNNNNTIVITTNSNETIEDYFRRALGVEEFEEWKRSREEIEDRKRRQREE</sequence>
<comment type="caution">
    <text evidence="2">The sequence shown here is derived from an EMBL/GenBank/DDBJ whole genome shotgun (WGS) entry which is preliminary data.</text>
</comment>
<protein>
    <submittedName>
        <fullName evidence="2">Uncharacterized protein</fullName>
    </submittedName>
</protein>
<organism evidence="2 3">
    <name type="scientific">Pristionchus mayeri</name>
    <dbReference type="NCBI Taxonomy" id="1317129"/>
    <lineage>
        <taxon>Eukaryota</taxon>
        <taxon>Metazoa</taxon>
        <taxon>Ecdysozoa</taxon>
        <taxon>Nematoda</taxon>
        <taxon>Chromadorea</taxon>
        <taxon>Rhabditida</taxon>
        <taxon>Rhabditina</taxon>
        <taxon>Diplogasteromorpha</taxon>
        <taxon>Diplogasteroidea</taxon>
        <taxon>Neodiplogasteridae</taxon>
        <taxon>Pristionchus</taxon>
    </lineage>
</organism>
<gene>
    <name evidence="2" type="ORF">PMAYCL1PPCAC_17350</name>
</gene>
<feature type="region of interest" description="Disordered" evidence="1">
    <location>
        <begin position="244"/>
        <end position="305"/>
    </location>
</feature>
<dbReference type="InterPro" id="IPR006627">
    <property type="entry name" value="TDU_repeat"/>
</dbReference>
<evidence type="ECO:0000256" key="1">
    <source>
        <dbReference type="SAM" id="MobiDB-lite"/>
    </source>
</evidence>
<evidence type="ECO:0000313" key="2">
    <source>
        <dbReference type="EMBL" id="GMR47155.1"/>
    </source>
</evidence>
<name>A0AAN5CMQ1_9BILA</name>
<keyword evidence="3" id="KW-1185">Reference proteome</keyword>
<proteinExistence type="predicted"/>
<reference evidence="3" key="1">
    <citation type="submission" date="2022-10" db="EMBL/GenBank/DDBJ databases">
        <title>Genome assembly of Pristionchus species.</title>
        <authorList>
            <person name="Yoshida K."/>
            <person name="Sommer R.J."/>
        </authorList>
    </citation>
    <scope>NUCLEOTIDE SEQUENCE [LARGE SCALE GENOMIC DNA]</scope>
    <source>
        <strain evidence="3">RS5460</strain>
    </source>
</reference>